<dbReference type="STRING" id="7209.A0A1I7VNI3"/>
<reference evidence="2" key="2">
    <citation type="submission" date="2016-11" db="UniProtKB">
        <authorList>
            <consortium name="WormBaseParasite"/>
        </authorList>
    </citation>
    <scope>IDENTIFICATION</scope>
</reference>
<dbReference type="Proteomes" id="UP000095285">
    <property type="component" value="Unassembled WGS sequence"/>
</dbReference>
<dbReference type="PANTHER" id="PTHR47331:SF1">
    <property type="entry name" value="GAG-LIKE PROTEIN"/>
    <property type="match status" value="1"/>
</dbReference>
<dbReference type="WBParaSite" id="EN70_4526">
    <property type="protein sequence ID" value="EN70_4526"/>
    <property type="gene ID" value="EN70_4526"/>
</dbReference>
<sequence length="229" mass="27309">MTVRALRFIKQTRNNRKLPWLRSLSINGNNMTKGDYNIAERLLIQQAQSQNLMEEEKEKWSLFQHKYNNLWKSNSRLEESELEHESKYPIYLPNYNCVTKLIIMQKQRGPTSCRNFTYLSELRHRFWIPKGRAAVKRTLSWCMTCRRWKAKPFKLPPMPNLPDTRVKRSRTFEKVGLDYLGPLSIKSNTGVERDGSLFLHPLLLEQYILKWQKICQPRISCMSCRENLK</sequence>
<protein>
    <submittedName>
        <fullName evidence="2">Integrase_H2C2 domain-containing protein</fullName>
    </submittedName>
</protein>
<accession>A0A1I7VNI3</accession>
<name>A0A1I7VNI3_LOALO</name>
<evidence type="ECO:0000313" key="2">
    <source>
        <dbReference type="WBParaSite" id="EN70_4526"/>
    </source>
</evidence>
<organism evidence="1 2">
    <name type="scientific">Loa loa</name>
    <name type="common">Eye worm</name>
    <name type="synonym">Filaria loa</name>
    <dbReference type="NCBI Taxonomy" id="7209"/>
    <lineage>
        <taxon>Eukaryota</taxon>
        <taxon>Metazoa</taxon>
        <taxon>Ecdysozoa</taxon>
        <taxon>Nematoda</taxon>
        <taxon>Chromadorea</taxon>
        <taxon>Rhabditida</taxon>
        <taxon>Spirurina</taxon>
        <taxon>Spiruromorpha</taxon>
        <taxon>Filarioidea</taxon>
        <taxon>Onchocercidae</taxon>
        <taxon>Loa</taxon>
    </lineage>
</organism>
<evidence type="ECO:0000313" key="1">
    <source>
        <dbReference type="Proteomes" id="UP000095285"/>
    </source>
</evidence>
<reference evidence="1" key="1">
    <citation type="submission" date="2012-04" db="EMBL/GenBank/DDBJ databases">
        <title>The Genome Sequence of Loa loa.</title>
        <authorList>
            <consortium name="The Broad Institute Genome Sequencing Platform"/>
            <consortium name="Broad Institute Genome Sequencing Center for Infectious Disease"/>
            <person name="Nutman T.B."/>
            <person name="Fink D.L."/>
            <person name="Russ C."/>
            <person name="Young S."/>
            <person name="Zeng Q."/>
            <person name="Gargeya S."/>
            <person name="Alvarado L."/>
            <person name="Berlin A."/>
            <person name="Chapman S.B."/>
            <person name="Chen Z."/>
            <person name="Freedman E."/>
            <person name="Gellesch M."/>
            <person name="Goldberg J."/>
            <person name="Griggs A."/>
            <person name="Gujja S."/>
            <person name="Heilman E.R."/>
            <person name="Heiman D."/>
            <person name="Howarth C."/>
            <person name="Mehta T."/>
            <person name="Neiman D."/>
            <person name="Pearson M."/>
            <person name="Roberts A."/>
            <person name="Saif S."/>
            <person name="Shea T."/>
            <person name="Shenoy N."/>
            <person name="Sisk P."/>
            <person name="Stolte C."/>
            <person name="Sykes S."/>
            <person name="White J."/>
            <person name="Yandava C."/>
            <person name="Haas B."/>
            <person name="Henn M.R."/>
            <person name="Nusbaum C."/>
            <person name="Birren B."/>
        </authorList>
    </citation>
    <scope>NUCLEOTIDE SEQUENCE [LARGE SCALE GENOMIC DNA]</scope>
</reference>
<dbReference type="AlphaFoldDB" id="A0A1I7VNI3"/>
<dbReference type="PANTHER" id="PTHR47331">
    <property type="entry name" value="PHD-TYPE DOMAIN-CONTAINING PROTEIN"/>
    <property type="match status" value="1"/>
</dbReference>
<proteinExistence type="predicted"/>
<keyword evidence="1" id="KW-1185">Reference proteome</keyword>